<dbReference type="InterPro" id="IPR000719">
    <property type="entry name" value="Prot_kinase_dom"/>
</dbReference>
<feature type="domain" description="Protein kinase" evidence="6">
    <location>
        <begin position="11"/>
        <end position="346"/>
    </location>
</feature>
<keyword evidence="1 3" id="KW-0547">Nucleotide-binding</keyword>
<dbReference type="PROSITE" id="PS00108">
    <property type="entry name" value="PROTEIN_KINASE_ST"/>
    <property type="match status" value="1"/>
</dbReference>
<dbReference type="GO" id="GO:0044773">
    <property type="term" value="P:mitotic DNA damage checkpoint signaling"/>
    <property type="evidence" value="ECO:0007669"/>
    <property type="project" value="TreeGrafter"/>
</dbReference>
<dbReference type="Pfam" id="PF00069">
    <property type="entry name" value="Pkinase"/>
    <property type="match status" value="2"/>
</dbReference>
<dbReference type="InterPro" id="IPR008271">
    <property type="entry name" value="Ser/Thr_kinase_AS"/>
</dbReference>
<evidence type="ECO:0000256" key="2">
    <source>
        <dbReference type="ARBA" id="ARBA00022840"/>
    </source>
</evidence>
<keyword evidence="4" id="KW-0808">Transferase</keyword>
<keyword evidence="4" id="KW-0723">Serine/threonine-protein kinase</keyword>
<dbReference type="InterPro" id="IPR011009">
    <property type="entry name" value="Kinase-like_dom_sf"/>
</dbReference>
<protein>
    <recommendedName>
        <fullName evidence="6">Protein kinase domain-containing protein</fullName>
    </recommendedName>
</protein>
<feature type="binding site" evidence="3">
    <location>
        <position position="39"/>
    </location>
    <ligand>
        <name>ATP</name>
        <dbReference type="ChEBI" id="CHEBI:30616"/>
    </ligand>
</feature>
<keyword evidence="2 3" id="KW-0067">ATP-binding</keyword>
<dbReference type="Gene3D" id="3.30.200.20">
    <property type="entry name" value="Phosphorylase Kinase, domain 1"/>
    <property type="match status" value="1"/>
</dbReference>
<dbReference type="PANTHER" id="PTHR44167">
    <property type="entry name" value="OVARIAN-SPECIFIC SERINE/THREONINE-PROTEIN KINASE LOK-RELATED"/>
    <property type="match status" value="1"/>
</dbReference>
<evidence type="ECO:0000256" key="5">
    <source>
        <dbReference type="SAM" id="MobiDB-lite"/>
    </source>
</evidence>
<accession>A0A7S3QA04</accession>
<evidence type="ECO:0000256" key="3">
    <source>
        <dbReference type="PROSITE-ProRule" id="PRU10141"/>
    </source>
</evidence>
<dbReference type="GO" id="GO:0005524">
    <property type="term" value="F:ATP binding"/>
    <property type="evidence" value="ECO:0007669"/>
    <property type="project" value="UniProtKB-UniRule"/>
</dbReference>
<dbReference type="Gene3D" id="1.10.510.10">
    <property type="entry name" value="Transferase(Phosphotransferase) domain 1"/>
    <property type="match status" value="1"/>
</dbReference>
<keyword evidence="4" id="KW-0418">Kinase</keyword>
<sequence>MSSGTLPLSTYHRAQSLGAGAYGSVVTVYDDDGNEFALKLFDDDDDDDGDSEEEEYDEYEEESEDDDENDGENSDEEQGGETSPMDLGALREISILRLLRHDNSHPNVIAISDVKQANDITEEEDCGDVTMHHVGIAMSLFHHGTLTDAIESGSLDKRNKVQLAHGILSSIAFLHANGIIHRDIKTDNIMVEIDDDGIYKPVLIDFSLGKIVEPKYLYGKASEKEVVASMCSSSGVDADAAGGTNLIEGEDTHTPSTGTPTYRAPECVNEQPYGLPSDMYSIGVVLLELLRESCIESFKDRGAQKIVMEALESLPDQPFANIVRGLLEQDPVKRWTAKFALNSPLFEKFGLKGVNHDKTFGVIDINDALPLDNDEDLDSKKHKKRLDLIQKIAHDLDCKNPLTIQAAYSYSTQLAALDDCLDDVSESQGLVDCVVLASRFLEQELWNLDDIEELDRGILKKCQWSPQEYVDNEGTIWMLMDFCLYPRLLVDF</sequence>
<gene>
    <name evidence="7" type="ORF">CDEB00056_LOCUS15116</name>
</gene>
<feature type="compositionally biased region" description="Acidic residues" evidence="5">
    <location>
        <begin position="42"/>
        <end position="79"/>
    </location>
</feature>
<dbReference type="PROSITE" id="PS00107">
    <property type="entry name" value="PROTEIN_KINASE_ATP"/>
    <property type="match status" value="1"/>
</dbReference>
<dbReference type="EMBL" id="HBIO01019630">
    <property type="protein sequence ID" value="CAE0470263.1"/>
    <property type="molecule type" value="Transcribed_RNA"/>
</dbReference>
<evidence type="ECO:0000313" key="7">
    <source>
        <dbReference type="EMBL" id="CAE0470263.1"/>
    </source>
</evidence>
<organism evidence="7">
    <name type="scientific">Chaetoceros debilis</name>
    <dbReference type="NCBI Taxonomy" id="122233"/>
    <lineage>
        <taxon>Eukaryota</taxon>
        <taxon>Sar</taxon>
        <taxon>Stramenopiles</taxon>
        <taxon>Ochrophyta</taxon>
        <taxon>Bacillariophyta</taxon>
        <taxon>Coscinodiscophyceae</taxon>
        <taxon>Chaetocerotophycidae</taxon>
        <taxon>Chaetocerotales</taxon>
        <taxon>Chaetocerotaceae</taxon>
        <taxon>Chaetoceros</taxon>
    </lineage>
</organism>
<dbReference type="CDD" id="cd00180">
    <property type="entry name" value="PKc"/>
    <property type="match status" value="1"/>
</dbReference>
<dbReference type="GO" id="GO:0005634">
    <property type="term" value="C:nucleus"/>
    <property type="evidence" value="ECO:0007669"/>
    <property type="project" value="TreeGrafter"/>
</dbReference>
<dbReference type="GO" id="GO:0004674">
    <property type="term" value="F:protein serine/threonine kinase activity"/>
    <property type="evidence" value="ECO:0007669"/>
    <property type="project" value="UniProtKB-KW"/>
</dbReference>
<dbReference type="InterPro" id="IPR017441">
    <property type="entry name" value="Protein_kinase_ATP_BS"/>
</dbReference>
<proteinExistence type="inferred from homology"/>
<evidence type="ECO:0000256" key="1">
    <source>
        <dbReference type="ARBA" id="ARBA00022741"/>
    </source>
</evidence>
<dbReference type="SMART" id="SM00220">
    <property type="entry name" value="S_TKc"/>
    <property type="match status" value="1"/>
</dbReference>
<evidence type="ECO:0000259" key="6">
    <source>
        <dbReference type="PROSITE" id="PS50011"/>
    </source>
</evidence>
<dbReference type="AlphaFoldDB" id="A0A7S3QA04"/>
<dbReference type="PROSITE" id="PS50011">
    <property type="entry name" value="PROTEIN_KINASE_DOM"/>
    <property type="match status" value="1"/>
</dbReference>
<comment type="similarity">
    <text evidence="4">Belongs to the protein kinase superfamily.</text>
</comment>
<dbReference type="PANTHER" id="PTHR44167:SF30">
    <property type="entry name" value="PHOSPHORYLASE KINASE"/>
    <property type="match status" value="1"/>
</dbReference>
<dbReference type="SUPFAM" id="SSF56112">
    <property type="entry name" value="Protein kinase-like (PK-like)"/>
    <property type="match status" value="1"/>
</dbReference>
<name>A0A7S3QA04_9STRA</name>
<feature type="region of interest" description="Disordered" evidence="5">
    <location>
        <begin position="38"/>
        <end position="86"/>
    </location>
</feature>
<reference evidence="7" key="1">
    <citation type="submission" date="2021-01" db="EMBL/GenBank/DDBJ databases">
        <authorList>
            <person name="Corre E."/>
            <person name="Pelletier E."/>
            <person name="Niang G."/>
            <person name="Scheremetjew M."/>
            <person name="Finn R."/>
            <person name="Kale V."/>
            <person name="Holt S."/>
            <person name="Cochrane G."/>
            <person name="Meng A."/>
            <person name="Brown T."/>
            <person name="Cohen L."/>
        </authorList>
    </citation>
    <scope>NUCLEOTIDE SEQUENCE</scope>
    <source>
        <strain evidence="7">MM31A-1</strain>
    </source>
</reference>
<evidence type="ECO:0000256" key="4">
    <source>
        <dbReference type="RuleBase" id="RU000304"/>
    </source>
</evidence>